<name>A0A382RKU5_9ZZZZ</name>
<organism evidence="1">
    <name type="scientific">marine metagenome</name>
    <dbReference type="NCBI Taxonomy" id="408172"/>
    <lineage>
        <taxon>unclassified sequences</taxon>
        <taxon>metagenomes</taxon>
        <taxon>ecological metagenomes</taxon>
    </lineage>
</organism>
<proteinExistence type="predicted"/>
<protein>
    <submittedName>
        <fullName evidence="1">Uncharacterized protein</fullName>
    </submittedName>
</protein>
<reference evidence="1" key="1">
    <citation type="submission" date="2018-05" db="EMBL/GenBank/DDBJ databases">
        <authorList>
            <person name="Lanie J.A."/>
            <person name="Ng W.-L."/>
            <person name="Kazmierczak K.M."/>
            <person name="Andrzejewski T.M."/>
            <person name="Davidsen T.M."/>
            <person name="Wayne K.J."/>
            <person name="Tettelin H."/>
            <person name="Glass J.I."/>
            <person name="Rusch D."/>
            <person name="Podicherti R."/>
            <person name="Tsui H.-C.T."/>
            <person name="Winkler M.E."/>
        </authorList>
    </citation>
    <scope>NUCLEOTIDE SEQUENCE</scope>
</reference>
<evidence type="ECO:0000313" key="1">
    <source>
        <dbReference type="EMBL" id="SVC97608.1"/>
    </source>
</evidence>
<dbReference type="AlphaFoldDB" id="A0A382RKU5"/>
<dbReference type="EMBL" id="UINC01122039">
    <property type="protein sequence ID" value="SVC97608.1"/>
    <property type="molecule type" value="Genomic_DNA"/>
</dbReference>
<accession>A0A382RKU5</accession>
<feature type="non-terminal residue" evidence="1">
    <location>
        <position position="1"/>
    </location>
</feature>
<gene>
    <name evidence="1" type="ORF">METZ01_LOCUS350462</name>
</gene>
<sequence length="28" mass="3257">KLTTFTVNYSIFSNFSNGLTFMFFQVSD</sequence>